<organism evidence="2 3">
    <name type="scientific">Mucilaginibacter gilvus</name>
    <dbReference type="NCBI Taxonomy" id="2305909"/>
    <lineage>
        <taxon>Bacteria</taxon>
        <taxon>Pseudomonadati</taxon>
        <taxon>Bacteroidota</taxon>
        <taxon>Sphingobacteriia</taxon>
        <taxon>Sphingobacteriales</taxon>
        <taxon>Sphingobacteriaceae</taxon>
        <taxon>Mucilaginibacter</taxon>
    </lineage>
</organism>
<proteinExistence type="predicted"/>
<accession>A0A444MU82</accession>
<evidence type="ECO:0000256" key="1">
    <source>
        <dbReference type="SAM" id="Phobius"/>
    </source>
</evidence>
<dbReference type="EMBL" id="SBIW01000001">
    <property type="protein sequence ID" value="RWY57196.1"/>
    <property type="molecule type" value="Genomic_DNA"/>
</dbReference>
<reference evidence="2 3" key="1">
    <citation type="submission" date="2019-01" db="EMBL/GenBank/DDBJ databases">
        <title>Mucilaginibacter antarcticum sp. nov., isolated from antarctic soil.</title>
        <authorList>
            <person name="Yan Y.-Q."/>
            <person name="Du Z.-J."/>
        </authorList>
    </citation>
    <scope>NUCLEOTIDE SEQUENCE [LARGE SCALE GENOMIC DNA]</scope>
    <source>
        <strain evidence="2 3">F01003</strain>
    </source>
</reference>
<keyword evidence="1" id="KW-1133">Transmembrane helix</keyword>
<gene>
    <name evidence="2" type="ORF">EPL05_01285</name>
</gene>
<keyword evidence="1" id="KW-0812">Transmembrane</keyword>
<keyword evidence="3" id="KW-1185">Reference proteome</keyword>
<dbReference type="RefSeq" id="WP_128531702.1">
    <property type="nucleotide sequence ID" value="NZ_SBIW01000001.1"/>
</dbReference>
<feature type="transmembrane region" description="Helical" evidence="1">
    <location>
        <begin position="83"/>
        <end position="101"/>
    </location>
</feature>
<feature type="transmembrane region" description="Helical" evidence="1">
    <location>
        <begin position="130"/>
        <end position="149"/>
    </location>
</feature>
<feature type="transmembrane region" description="Helical" evidence="1">
    <location>
        <begin position="7"/>
        <end position="24"/>
    </location>
</feature>
<evidence type="ECO:0000313" key="2">
    <source>
        <dbReference type="EMBL" id="RWY57196.1"/>
    </source>
</evidence>
<protein>
    <submittedName>
        <fullName evidence="2">Uncharacterized protein</fullName>
    </submittedName>
</protein>
<name>A0A444MU82_9SPHI</name>
<feature type="transmembrane region" description="Helical" evidence="1">
    <location>
        <begin position="54"/>
        <end position="76"/>
    </location>
</feature>
<dbReference type="Proteomes" id="UP000286701">
    <property type="component" value="Unassembled WGS sequence"/>
</dbReference>
<evidence type="ECO:0000313" key="3">
    <source>
        <dbReference type="Proteomes" id="UP000286701"/>
    </source>
</evidence>
<dbReference type="AlphaFoldDB" id="A0A444MU82"/>
<comment type="caution">
    <text evidence="2">The sequence shown here is derived from an EMBL/GenBank/DDBJ whole genome shotgun (WGS) entry which is preliminary data.</text>
</comment>
<sequence length="158" mass="18184">MGFKWKYLWIIPIVIAAFAVASFYEDEYVLLIRKLYVAFTDGKISFVVRKEFHFASYAFAGSFAVFCIWLSFWMIWKPSKRNLFYVIISVALFFVSTAVIACFNSNAELINCTMCQGGRKKLYSLKCDSIFMASIAIAAIGFTVAKLKFDRIDFKKEN</sequence>
<keyword evidence="1" id="KW-0472">Membrane</keyword>